<dbReference type="EMBL" id="BMNR01000004">
    <property type="protein sequence ID" value="GGK27467.1"/>
    <property type="molecule type" value="Genomic_DNA"/>
</dbReference>
<protein>
    <recommendedName>
        <fullName evidence="4">HTH crp-type domain-containing protein</fullName>
    </recommendedName>
</protein>
<keyword evidence="1" id="KW-0805">Transcription regulation</keyword>
<dbReference type="Pfam" id="PF13545">
    <property type="entry name" value="HTH_Crp_2"/>
    <property type="match status" value="1"/>
</dbReference>
<dbReference type="InterPro" id="IPR014710">
    <property type="entry name" value="RmlC-like_jellyroll"/>
</dbReference>
<evidence type="ECO:0000256" key="2">
    <source>
        <dbReference type="ARBA" id="ARBA00023125"/>
    </source>
</evidence>
<sequence length="216" mass="25541">MNNNYLILIEKFKDYYSDIFEEGLIKEIIKFSHFEKIKAGELLVDIGDDLTHIPLIFEGIVKVIRHKGETSSELALYYLKPGDTCAISFINCIESKKSIFEGIVETDLEAVFVPIDIIDEWFTKYKSWRRFIIDSYHFRLMEMLESIDSLAFMNMNERLLKYLKDKAKRYNVKELQITHQEIANDMNTSRVVISRIIKQLQKERKIDSSRNKIRVL</sequence>
<keyword evidence="6" id="KW-1185">Reference proteome</keyword>
<evidence type="ECO:0000256" key="1">
    <source>
        <dbReference type="ARBA" id="ARBA00023015"/>
    </source>
</evidence>
<evidence type="ECO:0000256" key="3">
    <source>
        <dbReference type="ARBA" id="ARBA00023163"/>
    </source>
</evidence>
<evidence type="ECO:0000313" key="5">
    <source>
        <dbReference type="EMBL" id="GGK27467.1"/>
    </source>
</evidence>
<evidence type="ECO:0000313" key="6">
    <source>
        <dbReference type="Proteomes" id="UP000612329"/>
    </source>
</evidence>
<dbReference type="RefSeq" id="WP_188653020.1">
    <property type="nucleotide sequence ID" value="NZ_BMNR01000004.1"/>
</dbReference>
<comment type="caution">
    <text evidence="5">The sequence shown here is derived from an EMBL/GenBank/DDBJ whole genome shotgun (WGS) entry which is preliminary data.</text>
</comment>
<dbReference type="InterPro" id="IPR036388">
    <property type="entry name" value="WH-like_DNA-bd_sf"/>
</dbReference>
<dbReference type="InterPro" id="IPR012318">
    <property type="entry name" value="HTH_CRP"/>
</dbReference>
<organism evidence="5 6">
    <name type="scientific">Yeosuana aromativorans</name>
    <dbReference type="NCBI Taxonomy" id="288019"/>
    <lineage>
        <taxon>Bacteria</taxon>
        <taxon>Pseudomonadati</taxon>
        <taxon>Bacteroidota</taxon>
        <taxon>Flavobacteriia</taxon>
        <taxon>Flavobacteriales</taxon>
        <taxon>Flavobacteriaceae</taxon>
        <taxon>Yeosuana</taxon>
    </lineage>
</organism>
<dbReference type="PROSITE" id="PS51063">
    <property type="entry name" value="HTH_CRP_2"/>
    <property type="match status" value="1"/>
</dbReference>
<keyword evidence="3" id="KW-0804">Transcription</keyword>
<proteinExistence type="predicted"/>
<evidence type="ECO:0000259" key="4">
    <source>
        <dbReference type="PROSITE" id="PS51063"/>
    </source>
</evidence>
<dbReference type="Gene3D" id="2.60.120.10">
    <property type="entry name" value="Jelly Rolls"/>
    <property type="match status" value="1"/>
</dbReference>
<dbReference type="PANTHER" id="PTHR24567:SF26">
    <property type="entry name" value="REGULATORY PROTEIN YEIL"/>
    <property type="match status" value="1"/>
</dbReference>
<dbReference type="PANTHER" id="PTHR24567">
    <property type="entry name" value="CRP FAMILY TRANSCRIPTIONAL REGULATORY PROTEIN"/>
    <property type="match status" value="1"/>
</dbReference>
<feature type="domain" description="HTH crp-type" evidence="4">
    <location>
        <begin position="153"/>
        <end position="216"/>
    </location>
</feature>
<dbReference type="SUPFAM" id="SSF46785">
    <property type="entry name" value="Winged helix' DNA-binding domain"/>
    <property type="match status" value="1"/>
</dbReference>
<dbReference type="Proteomes" id="UP000612329">
    <property type="component" value="Unassembled WGS sequence"/>
</dbReference>
<name>A0A8J3FJ20_9FLAO</name>
<dbReference type="AlphaFoldDB" id="A0A8J3FJ20"/>
<dbReference type="Gene3D" id="1.10.10.10">
    <property type="entry name" value="Winged helix-like DNA-binding domain superfamily/Winged helix DNA-binding domain"/>
    <property type="match status" value="1"/>
</dbReference>
<dbReference type="InterPro" id="IPR050397">
    <property type="entry name" value="Env_Response_Regulators"/>
</dbReference>
<reference evidence="5" key="1">
    <citation type="journal article" date="2014" name="Int. J. Syst. Evol. Microbiol.">
        <title>Complete genome sequence of Corynebacterium casei LMG S-19264T (=DSM 44701T), isolated from a smear-ripened cheese.</title>
        <authorList>
            <consortium name="US DOE Joint Genome Institute (JGI-PGF)"/>
            <person name="Walter F."/>
            <person name="Albersmeier A."/>
            <person name="Kalinowski J."/>
            <person name="Ruckert C."/>
        </authorList>
    </citation>
    <scope>NUCLEOTIDE SEQUENCE</scope>
    <source>
        <strain evidence="5">JCM 12862</strain>
    </source>
</reference>
<dbReference type="InterPro" id="IPR036390">
    <property type="entry name" value="WH_DNA-bd_sf"/>
</dbReference>
<dbReference type="GO" id="GO:0005829">
    <property type="term" value="C:cytosol"/>
    <property type="evidence" value="ECO:0007669"/>
    <property type="project" value="TreeGrafter"/>
</dbReference>
<dbReference type="SUPFAM" id="SSF51206">
    <property type="entry name" value="cAMP-binding domain-like"/>
    <property type="match status" value="1"/>
</dbReference>
<reference evidence="5" key="2">
    <citation type="submission" date="2020-09" db="EMBL/GenBank/DDBJ databases">
        <authorList>
            <person name="Sun Q."/>
            <person name="Ohkuma M."/>
        </authorList>
    </citation>
    <scope>NUCLEOTIDE SEQUENCE</scope>
    <source>
        <strain evidence="5">JCM 12862</strain>
    </source>
</reference>
<gene>
    <name evidence="5" type="ORF">GCM10007962_22140</name>
</gene>
<dbReference type="InterPro" id="IPR018490">
    <property type="entry name" value="cNMP-bd_dom_sf"/>
</dbReference>
<dbReference type="GO" id="GO:0003677">
    <property type="term" value="F:DNA binding"/>
    <property type="evidence" value="ECO:0007669"/>
    <property type="project" value="UniProtKB-KW"/>
</dbReference>
<accession>A0A8J3FJ20</accession>
<keyword evidence="2" id="KW-0238">DNA-binding</keyword>
<dbReference type="GO" id="GO:0003700">
    <property type="term" value="F:DNA-binding transcription factor activity"/>
    <property type="evidence" value="ECO:0007669"/>
    <property type="project" value="TreeGrafter"/>
</dbReference>